<evidence type="ECO:0000313" key="2">
    <source>
        <dbReference type="EMBL" id="KYO46250.1"/>
    </source>
</evidence>
<gene>
    <name evidence="2" type="ORF">Y1Q_0021786</name>
</gene>
<feature type="region of interest" description="Disordered" evidence="1">
    <location>
        <begin position="1"/>
        <end position="31"/>
    </location>
</feature>
<name>A0A151PB97_ALLMI</name>
<evidence type="ECO:0000313" key="3">
    <source>
        <dbReference type="Proteomes" id="UP000050525"/>
    </source>
</evidence>
<dbReference type="AlphaFoldDB" id="A0A151PB97"/>
<keyword evidence="3" id="KW-1185">Reference proteome</keyword>
<feature type="compositionally biased region" description="Basic and acidic residues" evidence="1">
    <location>
        <begin position="1"/>
        <end position="11"/>
    </location>
</feature>
<comment type="caution">
    <text evidence="2">The sequence shown here is derived from an EMBL/GenBank/DDBJ whole genome shotgun (WGS) entry which is preliminary data.</text>
</comment>
<accession>A0A151PB97</accession>
<organism evidence="2 3">
    <name type="scientific">Alligator mississippiensis</name>
    <name type="common">American alligator</name>
    <dbReference type="NCBI Taxonomy" id="8496"/>
    <lineage>
        <taxon>Eukaryota</taxon>
        <taxon>Metazoa</taxon>
        <taxon>Chordata</taxon>
        <taxon>Craniata</taxon>
        <taxon>Vertebrata</taxon>
        <taxon>Euteleostomi</taxon>
        <taxon>Archelosauria</taxon>
        <taxon>Archosauria</taxon>
        <taxon>Crocodylia</taxon>
        <taxon>Alligatoridae</taxon>
        <taxon>Alligatorinae</taxon>
        <taxon>Alligator</taxon>
    </lineage>
</organism>
<dbReference type="EMBL" id="AKHW03000533">
    <property type="protein sequence ID" value="KYO46250.1"/>
    <property type="molecule type" value="Genomic_DNA"/>
</dbReference>
<reference evidence="2 3" key="1">
    <citation type="journal article" date="2012" name="Genome Biol.">
        <title>Sequencing three crocodilian genomes to illuminate the evolution of archosaurs and amniotes.</title>
        <authorList>
            <person name="St John J.A."/>
            <person name="Braun E.L."/>
            <person name="Isberg S.R."/>
            <person name="Miles L.G."/>
            <person name="Chong A.Y."/>
            <person name="Gongora J."/>
            <person name="Dalzell P."/>
            <person name="Moran C."/>
            <person name="Bed'hom B."/>
            <person name="Abzhanov A."/>
            <person name="Burgess S.C."/>
            <person name="Cooksey A.M."/>
            <person name="Castoe T.A."/>
            <person name="Crawford N.G."/>
            <person name="Densmore L.D."/>
            <person name="Drew J.C."/>
            <person name="Edwards S.V."/>
            <person name="Faircloth B.C."/>
            <person name="Fujita M.K."/>
            <person name="Greenwold M.J."/>
            <person name="Hoffmann F.G."/>
            <person name="Howard J.M."/>
            <person name="Iguchi T."/>
            <person name="Janes D.E."/>
            <person name="Khan S.Y."/>
            <person name="Kohno S."/>
            <person name="de Koning A.J."/>
            <person name="Lance S.L."/>
            <person name="McCarthy F.M."/>
            <person name="McCormack J.E."/>
            <person name="Merchant M.E."/>
            <person name="Peterson D.G."/>
            <person name="Pollock D.D."/>
            <person name="Pourmand N."/>
            <person name="Raney B.J."/>
            <person name="Roessler K.A."/>
            <person name="Sanford J.R."/>
            <person name="Sawyer R.H."/>
            <person name="Schmidt C.J."/>
            <person name="Triplett E.W."/>
            <person name="Tuberville T.D."/>
            <person name="Venegas-Anaya M."/>
            <person name="Howard J.T."/>
            <person name="Jarvis E.D."/>
            <person name="Guillette L.J.Jr."/>
            <person name="Glenn T.C."/>
            <person name="Green R.E."/>
            <person name="Ray D.A."/>
        </authorList>
    </citation>
    <scope>NUCLEOTIDE SEQUENCE [LARGE SCALE GENOMIC DNA]</scope>
    <source>
        <strain evidence="2">KSC_2009_1</strain>
    </source>
</reference>
<protein>
    <submittedName>
        <fullName evidence="2">Uncharacterized protein</fullName>
    </submittedName>
</protein>
<proteinExistence type="predicted"/>
<evidence type="ECO:0000256" key="1">
    <source>
        <dbReference type="SAM" id="MobiDB-lite"/>
    </source>
</evidence>
<dbReference type="Proteomes" id="UP000050525">
    <property type="component" value="Unassembled WGS sequence"/>
</dbReference>
<sequence>MEPSEPHHDKSAVSSTRIGVGSRGALQSVSSEEHMALHSAAWRKQWRYKFPRGTIGASYMKLEDSGMKKSLDPSLSRHHIPTLDAANVILRISPCQGILHG</sequence>